<keyword evidence="4 5" id="KW-0472">Membrane</keyword>
<evidence type="ECO:0000256" key="4">
    <source>
        <dbReference type="ARBA" id="ARBA00023136"/>
    </source>
</evidence>
<gene>
    <name evidence="6" type="ORF">A7A08_01439</name>
</gene>
<keyword evidence="5" id="KW-1003">Cell membrane</keyword>
<name>A0A1E2RYU6_9HYPH</name>
<comment type="subcellular location">
    <subcellularLocation>
        <location evidence="5">Cell membrane</location>
        <topology evidence="5">Multi-pass membrane protein</topology>
    </subcellularLocation>
    <subcellularLocation>
        <location evidence="1">Membrane</location>
        <topology evidence="1">Multi-pass membrane protein</topology>
    </subcellularLocation>
</comment>
<evidence type="ECO:0000256" key="1">
    <source>
        <dbReference type="ARBA" id="ARBA00004141"/>
    </source>
</evidence>
<feature type="transmembrane region" description="Helical" evidence="5">
    <location>
        <begin position="187"/>
        <end position="209"/>
    </location>
</feature>
<accession>A0A1E2RYU6</accession>
<dbReference type="PANTHER" id="PTHR43483:SF3">
    <property type="entry name" value="MEMBRANE TRANSPORTER PROTEIN HI_0806-RELATED"/>
    <property type="match status" value="1"/>
</dbReference>
<dbReference type="EMBL" id="MASI01000003">
    <property type="protein sequence ID" value="ODA67407.1"/>
    <property type="molecule type" value="Genomic_DNA"/>
</dbReference>
<dbReference type="OrthoDB" id="457670at2"/>
<comment type="caution">
    <text evidence="6">The sequence shown here is derived from an EMBL/GenBank/DDBJ whole genome shotgun (WGS) entry which is preliminary data.</text>
</comment>
<comment type="similarity">
    <text evidence="5">Belongs to the 4-toluene sulfonate uptake permease (TSUP) (TC 2.A.102) family.</text>
</comment>
<dbReference type="STRING" id="1177755.A7A08_01439"/>
<sequence length="276" mass="28925">MTADLASGEMITLFVALLAGGALTGFLAGLLGIGGGGILVPVLFELFVVLGTPEEVRMPMVLGTSFAVIVPTAVRSFLSHRKRNAVDEDVLKRLAPYVVGGVAAGIGLVALVSGEVLTWIWIVFSMAVGAKMLLGRDDWRVADALPDNWIVRLIAFAIGMISTLMSIGGGMFFVTLFVLCGWSMQRAVATSSGFGPLIAIPGLLGYIWAGWGTPGLPAYSLGYVSVIAAIVIIPVSVAFAPLGVRLAHGISRRKLELAFAIFLIAVSIRLLVSAVQ</sequence>
<keyword evidence="7" id="KW-1185">Reference proteome</keyword>
<feature type="transmembrane region" description="Helical" evidence="5">
    <location>
        <begin position="255"/>
        <end position="275"/>
    </location>
</feature>
<evidence type="ECO:0000313" key="7">
    <source>
        <dbReference type="Proteomes" id="UP000095087"/>
    </source>
</evidence>
<dbReference type="AlphaFoldDB" id="A0A1E2RYU6"/>
<keyword evidence="3 5" id="KW-1133">Transmembrane helix</keyword>
<dbReference type="GO" id="GO:0005886">
    <property type="term" value="C:plasma membrane"/>
    <property type="evidence" value="ECO:0007669"/>
    <property type="project" value="UniProtKB-SubCell"/>
</dbReference>
<protein>
    <recommendedName>
        <fullName evidence="5">Probable membrane transporter protein</fullName>
    </recommendedName>
</protein>
<evidence type="ECO:0000256" key="2">
    <source>
        <dbReference type="ARBA" id="ARBA00022692"/>
    </source>
</evidence>
<reference evidence="6 7" key="1">
    <citation type="submission" date="2016-07" db="EMBL/GenBank/DDBJ databases">
        <title>Draft genome sequence of Methyloligella halotolerans C2T (VKM B-2706T=CCUG 61687T=DSM 25045T), a halotolerant polyhydroxybutyrate accumulating methylotroph.</title>
        <authorList>
            <person name="Vasilenko O.V."/>
            <person name="Doronina N.V."/>
            <person name="Poroshina M.N."/>
            <person name="Tarlachkov S.V."/>
            <person name="Trotsenko Y.A."/>
        </authorList>
    </citation>
    <scope>NUCLEOTIDE SEQUENCE [LARGE SCALE GENOMIC DNA]</scope>
    <source>
        <strain evidence="6 7">VKM B-2706</strain>
    </source>
</reference>
<evidence type="ECO:0000256" key="3">
    <source>
        <dbReference type="ARBA" id="ARBA00022989"/>
    </source>
</evidence>
<feature type="transmembrane region" description="Helical" evidence="5">
    <location>
        <begin position="221"/>
        <end position="243"/>
    </location>
</feature>
<dbReference type="Proteomes" id="UP000095087">
    <property type="component" value="Unassembled WGS sequence"/>
</dbReference>
<dbReference type="Pfam" id="PF01925">
    <property type="entry name" value="TauE"/>
    <property type="match status" value="1"/>
</dbReference>
<evidence type="ECO:0000313" key="6">
    <source>
        <dbReference type="EMBL" id="ODA67407.1"/>
    </source>
</evidence>
<organism evidence="6 7">
    <name type="scientific">Methyloligella halotolerans</name>
    <dbReference type="NCBI Taxonomy" id="1177755"/>
    <lineage>
        <taxon>Bacteria</taxon>
        <taxon>Pseudomonadati</taxon>
        <taxon>Pseudomonadota</taxon>
        <taxon>Alphaproteobacteria</taxon>
        <taxon>Hyphomicrobiales</taxon>
        <taxon>Hyphomicrobiaceae</taxon>
        <taxon>Methyloligella</taxon>
    </lineage>
</organism>
<feature type="transmembrane region" description="Helical" evidence="5">
    <location>
        <begin position="60"/>
        <end position="78"/>
    </location>
</feature>
<dbReference type="RefSeq" id="WP_069094778.1">
    <property type="nucleotide sequence ID" value="NZ_MASI01000003.1"/>
</dbReference>
<keyword evidence="2 5" id="KW-0812">Transmembrane</keyword>
<dbReference type="PANTHER" id="PTHR43483">
    <property type="entry name" value="MEMBRANE TRANSPORTER PROTEIN HI_0806-RELATED"/>
    <property type="match status" value="1"/>
</dbReference>
<proteinExistence type="inferred from homology"/>
<feature type="transmembrane region" description="Helical" evidence="5">
    <location>
        <begin position="12"/>
        <end position="40"/>
    </location>
</feature>
<dbReference type="PATRIC" id="fig|1177755.3.peg.1441"/>
<evidence type="ECO:0000256" key="5">
    <source>
        <dbReference type="RuleBase" id="RU363041"/>
    </source>
</evidence>
<feature type="transmembrane region" description="Helical" evidence="5">
    <location>
        <begin position="98"/>
        <end position="129"/>
    </location>
</feature>
<dbReference type="InterPro" id="IPR002781">
    <property type="entry name" value="TM_pro_TauE-like"/>
</dbReference>
<feature type="transmembrane region" description="Helical" evidence="5">
    <location>
        <begin position="149"/>
        <end position="180"/>
    </location>
</feature>